<keyword evidence="2" id="KW-0812">Transmembrane</keyword>
<accession>A0A7V3ZVM1</accession>
<feature type="coiled-coil region" evidence="1">
    <location>
        <begin position="406"/>
        <end position="443"/>
    </location>
</feature>
<evidence type="ECO:0000256" key="2">
    <source>
        <dbReference type="SAM" id="Phobius"/>
    </source>
</evidence>
<dbReference type="Gene3D" id="3.30.420.40">
    <property type="match status" value="2"/>
</dbReference>
<feature type="transmembrane region" description="Helical" evidence="2">
    <location>
        <begin position="374"/>
        <end position="395"/>
    </location>
</feature>
<keyword evidence="2" id="KW-0472">Membrane</keyword>
<dbReference type="InterPro" id="IPR043129">
    <property type="entry name" value="ATPase_NBD"/>
</dbReference>
<reference evidence="3" key="1">
    <citation type="journal article" date="2020" name="mSystems">
        <title>Genome- and Community-Level Interaction Insights into Carbon Utilization and Element Cycling Functions of Hydrothermarchaeota in Hydrothermal Sediment.</title>
        <authorList>
            <person name="Zhou Z."/>
            <person name="Liu Y."/>
            <person name="Xu W."/>
            <person name="Pan J."/>
            <person name="Luo Z.H."/>
            <person name="Li M."/>
        </authorList>
    </citation>
    <scope>NUCLEOTIDE SEQUENCE [LARGE SCALE GENOMIC DNA]</scope>
    <source>
        <strain evidence="3">SpSt-697</strain>
    </source>
</reference>
<evidence type="ECO:0000256" key="1">
    <source>
        <dbReference type="SAM" id="Coils"/>
    </source>
</evidence>
<name>A0A7V3ZVM1_UNCW3</name>
<evidence type="ECO:0000313" key="3">
    <source>
        <dbReference type="EMBL" id="HGK63714.1"/>
    </source>
</evidence>
<sequence length="537" mass="60470">MKGIDFKKLFKAEGKGALSIDIGSQSVKFVYMEKDKVFAYGLKEFFEIPDISGIIKELIKDLKPAKVYSFVSGPSVSLRQAPFPKMSKKELRDAILLRLDKYSPFTIDEAILDYKTLGTITEAGKEANNVLVVSVRKDIIADHIATLKKVGLEPTAISVVPFALAAAIKKFGDLKEEEVVLLLDIGAEFTDMVFIRNKQLEFTRTVTTAGNSLTEAMTVAIATEEGELALSLEEAEKYKRTYGIPEETSEEVLPNGIKVKRLLSLQRPALERFLNEINRSIDYYKREYNIPVINRLLICGGGAELKGLKEYLEENLKIKVELFDPFRTHNLYLPNFPQNIGHRLVAALGVHFDPEAVDLLPSELKIKRYAAKDLQIVGAIAILLIPLLILINIGMEVQKALEYNQIKNLKRELKEVEVYSQEYTNLKNKFDELEAQQKLLKSIVGETEVVTPLLRFFSKEVPSNIQLTTLTFTGLSKINLKGIVTGKPEYLEIDLADFMLKLENSKVVKNVQLINKTKSYLVGGEEVLNFELECLLE</sequence>
<comment type="caution">
    <text evidence="3">The sequence shown here is derived from an EMBL/GenBank/DDBJ whole genome shotgun (WGS) entry which is preliminary data.</text>
</comment>
<protein>
    <recommendedName>
        <fullName evidence="4">Type IV pilus assembly protein PilM</fullName>
    </recommendedName>
</protein>
<dbReference type="PANTHER" id="PTHR32432:SF3">
    <property type="entry name" value="ETHANOLAMINE UTILIZATION PROTEIN EUTJ"/>
    <property type="match status" value="1"/>
</dbReference>
<dbReference type="AlphaFoldDB" id="A0A7V3ZVM1"/>
<dbReference type="InterPro" id="IPR005883">
    <property type="entry name" value="PilM"/>
</dbReference>
<dbReference type="Gene3D" id="3.30.1490.300">
    <property type="match status" value="1"/>
</dbReference>
<keyword evidence="1" id="KW-0175">Coiled coil</keyword>
<keyword evidence="2" id="KW-1133">Transmembrane helix</keyword>
<dbReference type="CDD" id="cd24049">
    <property type="entry name" value="ASKHA_NBD_PilM"/>
    <property type="match status" value="1"/>
</dbReference>
<dbReference type="Pfam" id="PF11104">
    <property type="entry name" value="PilM_2"/>
    <property type="match status" value="1"/>
</dbReference>
<dbReference type="InterPro" id="IPR050696">
    <property type="entry name" value="FtsA/MreB"/>
</dbReference>
<dbReference type="EMBL" id="DTDR01000101">
    <property type="protein sequence ID" value="HGK63714.1"/>
    <property type="molecule type" value="Genomic_DNA"/>
</dbReference>
<organism evidence="3">
    <name type="scientific">candidate division WOR-3 bacterium</name>
    <dbReference type="NCBI Taxonomy" id="2052148"/>
    <lineage>
        <taxon>Bacteria</taxon>
        <taxon>Bacteria division WOR-3</taxon>
    </lineage>
</organism>
<dbReference type="InterPro" id="IPR007813">
    <property type="entry name" value="PilN"/>
</dbReference>
<evidence type="ECO:0008006" key="4">
    <source>
        <dbReference type="Google" id="ProtNLM"/>
    </source>
</evidence>
<dbReference type="Pfam" id="PF05137">
    <property type="entry name" value="PilN"/>
    <property type="match status" value="1"/>
</dbReference>
<proteinExistence type="predicted"/>
<gene>
    <name evidence="3" type="ORF">ENU74_03890</name>
</gene>
<dbReference type="SUPFAM" id="SSF53067">
    <property type="entry name" value="Actin-like ATPase domain"/>
    <property type="match status" value="2"/>
</dbReference>
<dbReference type="PANTHER" id="PTHR32432">
    <property type="entry name" value="CELL DIVISION PROTEIN FTSA-RELATED"/>
    <property type="match status" value="1"/>
</dbReference>